<dbReference type="Pfam" id="PF13568">
    <property type="entry name" value="OMP_b-brl_2"/>
    <property type="match status" value="1"/>
</dbReference>
<gene>
    <name evidence="2" type="ORF">F5984_16485</name>
</gene>
<evidence type="ECO:0000313" key="3">
    <source>
        <dbReference type="Proteomes" id="UP000488299"/>
    </source>
</evidence>
<comment type="caution">
    <text evidence="2">The sequence shown here is derived from an EMBL/GenBank/DDBJ whole genome shotgun (WGS) entry which is preliminary data.</text>
</comment>
<protein>
    <submittedName>
        <fullName evidence="2">Outer membrane beta-barrel protein</fullName>
    </submittedName>
</protein>
<keyword evidence="3" id="KW-1185">Reference proteome</keyword>
<dbReference type="Proteomes" id="UP000488299">
    <property type="component" value="Unassembled WGS sequence"/>
</dbReference>
<reference evidence="2 3" key="1">
    <citation type="submission" date="2019-10" db="EMBL/GenBank/DDBJ databases">
        <title>Rudanella paleaurantiibacter sp. nov., isolated from sludge.</title>
        <authorList>
            <person name="Xu S.Q."/>
        </authorList>
    </citation>
    <scope>NUCLEOTIDE SEQUENCE [LARGE SCALE GENOMIC DNA]</scope>
    <source>
        <strain evidence="2 3">HX-22-17</strain>
    </source>
</reference>
<evidence type="ECO:0000259" key="1">
    <source>
        <dbReference type="Pfam" id="PF13568"/>
    </source>
</evidence>
<proteinExistence type="predicted"/>
<sequence>MGNSSAQAQGYGYQRKHLEFYDDKPIHYGFFFAMPVTRFNVKYSPAFVNNTTVERLYSPNKVSFRVGLLVNAYLTDRFDFRFTPAVSLYSRTVQYEFADKATTQDVRESTWMEFPFLFKYKSERRRNSRMYLIAGATAALETNVRKRQAQSAGRLNTKTADLTLDYGVGFEQFLEYTKISPELRFSHGVVNLFAPSNASVAANTAGIQRLTSHTVTLYLNFE</sequence>
<accession>A0A7J5TXN8</accession>
<dbReference type="EMBL" id="WELI01000006">
    <property type="protein sequence ID" value="KAB7729414.1"/>
    <property type="molecule type" value="Genomic_DNA"/>
</dbReference>
<feature type="domain" description="Outer membrane protein beta-barrel" evidence="1">
    <location>
        <begin position="16"/>
        <end position="193"/>
    </location>
</feature>
<name>A0A7J5TXN8_9BACT</name>
<dbReference type="InterPro" id="IPR025665">
    <property type="entry name" value="Beta-barrel_OMP_2"/>
</dbReference>
<dbReference type="AlphaFoldDB" id="A0A7J5TXN8"/>
<organism evidence="2 3">
    <name type="scientific">Rudanella paleaurantiibacter</name>
    <dbReference type="NCBI Taxonomy" id="2614655"/>
    <lineage>
        <taxon>Bacteria</taxon>
        <taxon>Pseudomonadati</taxon>
        <taxon>Bacteroidota</taxon>
        <taxon>Cytophagia</taxon>
        <taxon>Cytophagales</taxon>
        <taxon>Cytophagaceae</taxon>
        <taxon>Rudanella</taxon>
    </lineage>
</organism>
<evidence type="ECO:0000313" key="2">
    <source>
        <dbReference type="EMBL" id="KAB7729414.1"/>
    </source>
</evidence>